<evidence type="ECO:0000256" key="1">
    <source>
        <dbReference type="SAM" id="MobiDB-lite"/>
    </source>
</evidence>
<evidence type="ECO:0000313" key="3">
    <source>
        <dbReference type="Proteomes" id="UP000232003"/>
    </source>
</evidence>
<sequence length="234" mass="26644">MTVDRNVLRSPTMAGLFHSKRRHADVKKAAEAVIENYSNQTESFSKTSVNKMTDKQRAIRWVSKVPKENVNVYGTFTSTQARANLIVHGEIMIKEQGVEENKGEKARNYREKINQKMLNRQGEKEKSEEKEQGDSLYKPIRIGGTFEGKSCKRCYRELEADKGAASEQRMIYRTSGPHNGDGGNSWRTTYGKEGVYAEEKKEDNKRKIEEQEKARKKVKATGSGPGIEGYFKKP</sequence>
<dbReference type="EMBL" id="CP024785">
    <property type="protein sequence ID" value="AUB36647.1"/>
    <property type="molecule type" value="Genomic_DNA"/>
</dbReference>
<protein>
    <submittedName>
        <fullName evidence="2">Uncharacterized protein</fullName>
    </submittedName>
</protein>
<reference evidence="2 3" key="1">
    <citation type="submission" date="2017-11" db="EMBL/GenBank/DDBJ databases">
        <title>Complete genome of a free-living desiccation-tolerant cyanobacterium and its photosynthetic adaptation to extreme terrestrial habitat.</title>
        <authorList>
            <person name="Shang J."/>
        </authorList>
    </citation>
    <scope>NUCLEOTIDE SEQUENCE [LARGE SCALE GENOMIC DNA]</scope>
    <source>
        <strain evidence="2 3">CCNUN1</strain>
    </source>
</reference>
<proteinExistence type="predicted"/>
<feature type="region of interest" description="Disordered" evidence="1">
    <location>
        <begin position="197"/>
        <end position="234"/>
    </location>
</feature>
<evidence type="ECO:0000313" key="2">
    <source>
        <dbReference type="EMBL" id="AUB36647.1"/>
    </source>
</evidence>
<organism evidence="2 3">
    <name type="scientific">Nostoc flagelliforme CCNUN1</name>
    <dbReference type="NCBI Taxonomy" id="2038116"/>
    <lineage>
        <taxon>Bacteria</taxon>
        <taxon>Bacillati</taxon>
        <taxon>Cyanobacteriota</taxon>
        <taxon>Cyanophyceae</taxon>
        <taxon>Nostocales</taxon>
        <taxon>Nostocaceae</taxon>
        <taxon>Nostoc</taxon>
    </lineage>
</organism>
<gene>
    <name evidence="2" type="ORF">COO91_02568</name>
</gene>
<feature type="compositionally biased region" description="Basic and acidic residues" evidence="1">
    <location>
        <begin position="197"/>
        <end position="213"/>
    </location>
</feature>
<dbReference type="KEGG" id="nfl:COO91_02568"/>
<name>A0A2K8SMK4_9NOSO</name>
<dbReference type="AlphaFoldDB" id="A0A2K8SMK4"/>
<keyword evidence="3" id="KW-1185">Reference proteome</keyword>
<accession>A0A2K8SMK4</accession>
<dbReference type="Proteomes" id="UP000232003">
    <property type="component" value="Chromosome"/>
</dbReference>